<accession>A0A5C1QKS9</accession>
<dbReference type="Proteomes" id="UP000324209">
    <property type="component" value="Chromosome"/>
</dbReference>
<name>A0A5C1QKS9_9SPIO</name>
<comment type="similarity">
    <text evidence="4">Belongs to the ABC transporter superfamily. Macrolide exporter (TC 3.A.1.122) family.</text>
</comment>
<dbReference type="PROSITE" id="PS00211">
    <property type="entry name" value="ABC_TRANSPORTER_1"/>
    <property type="match status" value="1"/>
</dbReference>
<dbReference type="Pfam" id="PF00005">
    <property type="entry name" value="ABC_tran"/>
    <property type="match status" value="1"/>
</dbReference>
<evidence type="ECO:0000256" key="2">
    <source>
        <dbReference type="ARBA" id="ARBA00022741"/>
    </source>
</evidence>
<dbReference type="InterPro" id="IPR003593">
    <property type="entry name" value="AAA+_ATPase"/>
</dbReference>
<dbReference type="CDD" id="cd03255">
    <property type="entry name" value="ABC_MJ0796_LolCDE_FtsE"/>
    <property type="match status" value="1"/>
</dbReference>
<evidence type="ECO:0000313" key="6">
    <source>
        <dbReference type="EMBL" id="QEN08211.1"/>
    </source>
</evidence>
<dbReference type="GO" id="GO:0098796">
    <property type="term" value="C:membrane protein complex"/>
    <property type="evidence" value="ECO:0007669"/>
    <property type="project" value="UniProtKB-ARBA"/>
</dbReference>
<evidence type="ECO:0000256" key="1">
    <source>
        <dbReference type="ARBA" id="ARBA00022448"/>
    </source>
</evidence>
<keyword evidence="2" id="KW-0547">Nucleotide-binding</keyword>
<gene>
    <name evidence="6" type="ORF">EXM22_09510</name>
</gene>
<protein>
    <submittedName>
        <fullName evidence="6">ABC transporter ATP-binding protein</fullName>
    </submittedName>
</protein>
<dbReference type="GO" id="GO:0022857">
    <property type="term" value="F:transmembrane transporter activity"/>
    <property type="evidence" value="ECO:0007669"/>
    <property type="project" value="UniProtKB-ARBA"/>
</dbReference>
<dbReference type="GO" id="GO:0005524">
    <property type="term" value="F:ATP binding"/>
    <property type="evidence" value="ECO:0007669"/>
    <property type="project" value="UniProtKB-KW"/>
</dbReference>
<evidence type="ECO:0000259" key="5">
    <source>
        <dbReference type="PROSITE" id="PS50893"/>
    </source>
</evidence>
<dbReference type="SUPFAM" id="SSF52540">
    <property type="entry name" value="P-loop containing nucleoside triphosphate hydrolases"/>
    <property type="match status" value="1"/>
</dbReference>
<dbReference type="InterPro" id="IPR017871">
    <property type="entry name" value="ABC_transporter-like_CS"/>
</dbReference>
<dbReference type="SMART" id="SM00382">
    <property type="entry name" value="AAA"/>
    <property type="match status" value="1"/>
</dbReference>
<dbReference type="EMBL" id="CP036150">
    <property type="protein sequence ID" value="QEN08211.1"/>
    <property type="molecule type" value="Genomic_DNA"/>
</dbReference>
<evidence type="ECO:0000256" key="3">
    <source>
        <dbReference type="ARBA" id="ARBA00022840"/>
    </source>
</evidence>
<reference evidence="6 7" key="1">
    <citation type="submission" date="2019-02" db="EMBL/GenBank/DDBJ databases">
        <title>Complete Genome Sequence and Methylome Analysis of free living Spirochaetas.</title>
        <authorList>
            <person name="Fomenkov A."/>
            <person name="Dubinina G."/>
            <person name="Leshcheva N."/>
            <person name="Mikheeva N."/>
            <person name="Grabovich M."/>
            <person name="Vincze T."/>
            <person name="Roberts R.J."/>
        </authorList>
    </citation>
    <scope>NUCLEOTIDE SEQUENCE [LARGE SCALE GENOMIC DNA]</scope>
    <source>
        <strain evidence="6 7">K2</strain>
    </source>
</reference>
<proteinExistence type="inferred from homology"/>
<keyword evidence="1" id="KW-0813">Transport</keyword>
<dbReference type="PANTHER" id="PTHR42798">
    <property type="entry name" value="LIPOPROTEIN-RELEASING SYSTEM ATP-BINDING PROTEIN LOLD"/>
    <property type="match status" value="1"/>
</dbReference>
<sequence length="236" mass="26555">MIKMININKQYDLGDTQVRALKDVSLEIQRGEYIAIMGPSGSGKSTLMHILGILDSISSGQYFLEDYEISSLPDKEQARIRNRHFGFIFQSFNLFPELSALENVMLPMSYAGVPWQKRKSRAIELLDEVGLGHRMNHLPTMMSGGEQQRVAIARSLSNEPDLILADEPTGNLPTDKGEEIMQILEKFNKQGVTVVMVTHNPDQGKRANRIINLQDGVLQNELSSNDSIKREDLRAE</sequence>
<dbReference type="RefSeq" id="WP_149486291.1">
    <property type="nucleotide sequence ID" value="NZ_CP036150.1"/>
</dbReference>
<keyword evidence="7" id="KW-1185">Reference proteome</keyword>
<dbReference type="InterPro" id="IPR027417">
    <property type="entry name" value="P-loop_NTPase"/>
</dbReference>
<evidence type="ECO:0000256" key="4">
    <source>
        <dbReference type="ARBA" id="ARBA00038388"/>
    </source>
</evidence>
<feature type="domain" description="ABC transporter" evidence="5">
    <location>
        <begin position="2"/>
        <end position="235"/>
    </location>
</feature>
<dbReference type="PANTHER" id="PTHR42798:SF2">
    <property type="entry name" value="ABC TRANSPORTER ATP-BINDING PROTEIN MG467-RELATED"/>
    <property type="match status" value="1"/>
</dbReference>
<dbReference type="Gene3D" id="3.40.50.300">
    <property type="entry name" value="P-loop containing nucleotide triphosphate hydrolases"/>
    <property type="match status" value="1"/>
</dbReference>
<dbReference type="InterPro" id="IPR003439">
    <property type="entry name" value="ABC_transporter-like_ATP-bd"/>
</dbReference>
<dbReference type="PROSITE" id="PS50893">
    <property type="entry name" value="ABC_TRANSPORTER_2"/>
    <property type="match status" value="1"/>
</dbReference>
<dbReference type="OrthoDB" id="9805538at2"/>
<evidence type="ECO:0000313" key="7">
    <source>
        <dbReference type="Proteomes" id="UP000324209"/>
    </source>
</evidence>
<dbReference type="AlphaFoldDB" id="A0A5C1QKS9"/>
<dbReference type="GO" id="GO:0016887">
    <property type="term" value="F:ATP hydrolysis activity"/>
    <property type="evidence" value="ECO:0007669"/>
    <property type="project" value="InterPro"/>
</dbReference>
<organism evidence="6 7">
    <name type="scientific">Oceanispirochaeta crateris</name>
    <dbReference type="NCBI Taxonomy" id="2518645"/>
    <lineage>
        <taxon>Bacteria</taxon>
        <taxon>Pseudomonadati</taxon>
        <taxon>Spirochaetota</taxon>
        <taxon>Spirochaetia</taxon>
        <taxon>Spirochaetales</taxon>
        <taxon>Spirochaetaceae</taxon>
        <taxon>Oceanispirochaeta</taxon>
    </lineage>
</organism>
<dbReference type="InterPro" id="IPR017911">
    <property type="entry name" value="MacB-like_ATP-bd"/>
</dbReference>
<dbReference type="KEGG" id="ock:EXM22_09510"/>
<dbReference type="FunFam" id="3.40.50.300:FF:000032">
    <property type="entry name" value="Export ABC transporter ATP-binding protein"/>
    <property type="match status" value="1"/>
</dbReference>
<keyword evidence="3 6" id="KW-0067">ATP-binding</keyword>